<sequence length="122" mass="14027">MQELPPKDGSTMCYFFCTEHLELNGKMYIEIKKEASTDHDGNSYTLNRNQRQLIPKTSETDMILYSSYVSLLLDSRLVQQSEWIGSMCAHFSELEHPILTTTSSSGSNFDPEIHHYLSVNWS</sequence>
<dbReference type="EMBL" id="JAEACU010000007">
    <property type="protein sequence ID" value="KAH7521525.1"/>
    <property type="molecule type" value="Genomic_DNA"/>
</dbReference>
<accession>A0A978V2E2</accession>
<proteinExistence type="predicted"/>
<name>A0A978V2E2_ZIZJJ</name>
<reference evidence="1" key="1">
    <citation type="journal article" date="2021" name="Front. Plant Sci.">
        <title>Chromosome-Scale Genome Assembly for Chinese Sour Jujube and Insights Into Its Genome Evolution and Domestication Signature.</title>
        <authorList>
            <person name="Shen L.-Y."/>
            <person name="Luo H."/>
            <person name="Wang X.-L."/>
            <person name="Wang X.-M."/>
            <person name="Qiu X.-J."/>
            <person name="Liu H."/>
            <person name="Zhou S.-S."/>
            <person name="Jia K.-H."/>
            <person name="Nie S."/>
            <person name="Bao Y.-T."/>
            <person name="Zhang R.-G."/>
            <person name="Yun Q.-Z."/>
            <person name="Chai Y.-H."/>
            <person name="Lu J.-Y."/>
            <person name="Li Y."/>
            <person name="Zhao S.-W."/>
            <person name="Mao J.-F."/>
            <person name="Jia S.-G."/>
            <person name="Mao Y.-M."/>
        </authorList>
    </citation>
    <scope>NUCLEOTIDE SEQUENCE</scope>
    <source>
        <strain evidence="1">AT0</strain>
        <tissue evidence="1">Leaf</tissue>
    </source>
</reference>
<comment type="caution">
    <text evidence="1">The sequence shown here is derived from an EMBL/GenBank/DDBJ whole genome shotgun (WGS) entry which is preliminary data.</text>
</comment>
<dbReference type="AlphaFoldDB" id="A0A978V2E2"/>
<evidence type="ECO:0000313" key="1">
    <source>
        <dbReference type="EMBL" id="KAH7521525.1"/>
    </source>
</evidence>
<protein>
    <submittedName>
        <fullName evidence="1">Uncharacterized protein</fullName>
    </submittedName>
</protein>
<evidence type="ECO:0000313" key="2">
    <source>
        <dbReference type="Proteomes" id="UP000813462"/>
    </source>
</evidence>
<organism evidence="1 2">
    <name type="scientific">Ziziphus jujuba var. spinosa</name>
    <dbReference type="NCBI Taxonomy" id="714518"/>
    <lineage>
        <taxon>Eukaryota</taxon>
        <taxon>Viridiplantae</taxon>
        <taxon>Streptophyta</taxon>
        <taxon>Embryophyta</taxon>
        <taxon>Tracheophyta</taxon>
        <taxon>Spermatophyta</taxon>
        <taxon>Magnoliopsida</taxon>
        <taxon>eudicotyledons</taxon>
        <taxon>Gunneridae</taxon>
        <taxon>Pentapetalae</taxon>
        <taxon>rosids</taxon>
        <taxon>fabids</taxon>
        <taxon>Rosales</taxon>
        <taxon>Rhamnaceae</taxon>
        <taxon>Paliureae</taxon>
        <taxon>Ziziphus</taxon>
    </lineage>
</organism>
<gene>
    <name evidence="1" type="ORF">FEM48_Zijuj07G0042800</name>
</gene>
<dbReference type="Proteomes" id="UP000813462">
    <property type="component" value="Unassembled WGS sequence"/>
</dbReference>